<evidence type="ECO:0000313" key="1">
    <source>
        <dbReference type="EMBL" id="MBW86517.1"/>
    </source>
</evidence>
<organism evidence="1">
    <name type="scientific">Rhizophora mucronata</name>
    <name type="common">Asiatic mangrove</name>
    <dbReference type="NCBI Taxonomy" id="61149"/>
    <lineage>
        <taxon>Eukaryota</taxon>
        <taxon>Viridiplantae</taxon>
        <taxon>Streptophyta</taxon>
        <taxon>Embryophyta</taxon>
        <taxon>Tracheophyta</taxon>
        <taxon>Spermatophyta</taxon>
        <taxon>Magnoliopsida</taxon>
        <taxon>eudicotyledons</taxon>
        <taxon>Gunneridae</taxon>
        <taxon>Pentapetalae</taxon>
        <taxon>rosids</taxon>
        <taxon>fabids</taxon>
        <taxon>Malpighiales</taxon>
        <taxon>Rhizophoraceae</taxon>
        <taxon>Rhizophora</taxon>
    </lineage>
</organism>
<dbReference type="EMBL" id="GGEC01006034">
    <property type="protein sequence ID" value="MBW86517.1"/>
    <property type="molecule type" value="Transcribed_RNA"/>
</dbReference>
<protein>
    <submittedName>
        <fullName evidence="1">Uncharacterized protein</fullName>
    </submittedName>
</protein>
<proteinExistence type="predicted"/>
<name>A0A2P2IZ99_RHIMU</name>
<accession>A0A2P2IZ99</accession>
<reference evidence="1" key="1">
    <citation type="submission" date="2018-02" db="EMBL/GenBank/DDBJ databases">
        <title>Rhizophora mucronata_Transcriptome.</title>
        <authorList>
            <person name="Meera S.P."/>
            <person name="Sreeshan A."/>
            <person name="Augustine A."/>
        </authorList>
    </citation>
    <scope>NUCLEOTIDE SEQUENCE</scope>
    <source>
        <tissue evidence="1">Leaf</tissue>
    </source>
</reference>
<sequence length="13" mass="1487">MPPKNSKRFLVGL</sequence>